<feature type="transmembrane region" description="Helical" evidence="1">
    <location>
        <begin position="255"/>
        <end position="272"/>
    </location>
</feature>
<evidence type="ECO:0000313" key="3">
    <source>
        <dbReference type="Proteomes" id="UP000001683"/>
    </source>
</evidence>
<keyword evidence="1" id="KW-0812">Transmembrane</keyword>
<reference evidence="2 3" key="1">
    <citation type="submission" date="2008-04" db="EMBL/GenBank/DDBJ databases">
        <title>Complete sequence of chromosome of Natranaerobius thermophilus JW/NM-WN-LF.</title>
        <authorList>
            <consortium name="US DOE Joint Genome Institute"/>
            <person name="Copeland A."/>
            <person name="Lucas S."/>
            <person name="Lapidus A."/>
            <person name="Glavina del Rio T."/>
            <person name="Dalin E."/>
            <person name="Tice H."/>
            <person name="Bruce D."/>
            <person name="Goodwin L."/>
            <person name="Pitluck S."/>
            <person name="Chertkov O."/>
            <person name="Brettin T."/>
            <person name="Detter J.C."/>
            <person name="Han C."/>
            <person name="Kuske C.R."/>
            <person name="Schmutz J."/>
            <person name="Larimer F."/>
            <person name="Land M."/>
            <person name="Hauser L."/>
            <person name="Kyrpides N."/>
            <person name="Lykidis A."/>
            <person name="Mesbah N.M."/>
            <person name="Wiegel J."/>
        </authorList>
    </citation>
    <scope>NUCLEOTIDE SEQUENCE [LARGE SCALE GENOMIC DNA]</scope>
    <source>
        <strain evidence="3">ATCC BAA-1301 / DSM 18059 / JW/NM-WN-LF</strain>
    </source>
</reference>
<evidence type="ECO:0000256" key="1">
    <source>
        <dbReference type="SAM" id="Phobius"/>
    </source>
</evidence>
<feature type="transmembrane region" description="Helical" evidence="1">
    <location>
        <begin position="301"/>
        <end position="318"/>
    </location>
</feature>
<feature type="transmembrane region" description="Helical" evidence="1">
    <location>
        <begin position="368"/>
        <end position="386"/>
    </location>
</feature>
<keyword evidence="3" id="KW-1185">Reference proteome</keyword>
<feature type="transmembrane region" description="Helical" evidence="1">
    <location>
        <begin position="166"/>
        <end position="184"/>
    </location>
</feature>
<feature type="transmembrane region" description="Helical" evidence="1">
    <location>
        <begin position="136"/>
        <end position="159"/>
    </location>
</feature>
<name>B2A5Z7_NATTJ</name>
<keyword evidence="1" id="KW-1133">Transmembrane helix</keyword>
<dbReference type="Proteomes" id="UP000001683">
    <property type="component" value="Chromosome"/>
</dbReference>
<dbReference type="Pfam" id="PF07613">
    <property type="entry name" value="DUF1576"/>
    <property type="match status" value="2"/>
</dbReference>
<organism evidence="2 3">
    <name type="scientific">Natranaerobius thermophilus (strain ATCC BAA-1301 / DSM 18059 / JW/NM-WN-LF)</name>
    <dbReference type="NCBI Taxonomy" id="457570"/>
    <lineage>
        <taxon>Bacteria</taxon>
        <taxon>Bacillati</taxon>
        <taxon>Bacillota</taxon>
        <taxon>Clostridia</taxon>
        <taxon>Natranaerobiales</taxon>
        <taxon>Natranaerobiaceae</taxon>
        <taxon>Natranaerobius</taxon>
    </lineage>
</organism>
<feature type="transmembrane region" description="Helical" evidence="1">
    <location>
        <begin position="324"/>
        <end position="347"/>
    </location>
</feature>
<evidence type="ECO:0008006" key="4">
    <source>
        <dbReference type="Google" id="ProtNLM"/>
    </source>
</evidence>
<dbReference type="RefSeq" id="WP_012448279.1">
    <property type="nucleotide sequence ID" value="NC_010718.1"/>
</dbReference>
<dbReference type="InterPro" id="IPR011470">
    <property type="entry name" value="DUF1576"/>
</dbReference>
<dbReference type="InParanoid" id="B2A5Z7"/>
<dbReference type="eggNOG" id="ENOG502Z7MK">
    <property type="taxonomic scope" value="Bacteria"/>
</dbReference>
<accession>B2A5Z7</accession>
<evidence type="ECO:0000313" key="2">
    <source>
        <dbReference type="EMBL" id="ACB85414.1"/>
    </source>
</evidence>
<sequence length="394" mass="41684">MLAFIIMGFIVGFEHSLLVDLYEIVKAPSVLITDYFVVGGLGAAMVNAGLVGLIGILLTKVSKVKVKGPIIAAIFTMAGFSFLGKNIINIWPVFLGVYLYSLTQKEGLNNYILNALFGTALAPLVSSISITSDLGVTGGIIGGVIAGFIVPPLAGHLLATHQGLNLYNIGFTAGFIGTLFTGIFRGIGNAKELVTYWGEGYNDIVFPFLMVYLGSMIILGLFLTRGKLKNYIEIHELSGALVTDTVTHKGLGSSLINMGVVGFLGMSYVLLIGGELNGGALTGIFTIVGFGAFGKHIKNMLPLMLGAYLSLYLFQWNPTEPGPVLGVLFATTLAPISGTLGPLLGMLAGFLHMSMVMNTGYLHGGLNLYNNGFAGGIVATMMIGVIKNYQNDFE</sequence>
<feature type="transmembrane region" description="Helical" evidence="1">
    <location>
        <begin position="35"/>
        <end position="58"/>
    </location>
</feature>
<gene>
    <name evidence="2" type="ordered locus">Nther_1842</name>
</gene>
<keyword evidence="1" id="KW-0472">Membrane</keyword>
<dbReference type="KEGG" id="nth:Nther_1842"/>
<feature type="transmembrane region" description="Helical" evidence="1">
    <location>
        <begin position="111"/>
        <end position="130"/>
    </location>
</feature>
<feature type="transmembrane region" description="Helical" evidence="1">
    <location>
        <begin position="204"/>
        <end position="223"/>
    </location>
</feature>
<dbReference type="EMBL" id="CP001034">
    <property type="protein sequence ID" value="ACB85414.1"/>
    <property type="molecule type" value="Genomic_DNA"/>
</dbReference>
<dbReference type="AlphaFoldDB" id="B2A5Z7"/>
<proteinExistence type="predicted"/>
<feature type="transmembrane region" description="Helical" evidence="1">
    <location>
        <begin position="70"/>
        <end position="99"/>
    </location>
</feature>
<reference evidence="2 3" key="2">
    <citation type="journal article" date="2011" name="J. Bacteriol.">
        <title>Complete genome sequence of the anaerobic, halophilic alkalithermophile Natranaerobius thermophilus JW/NM-WN-LF.</title>
        <authorList>
            <person name="Zhao B."/>
            <person name="Mesbah N.M."/>
            <person name="Dalin E."/>
            <person name="Goodwin L."/>
            <person name="Nolan M."/>
            <person name="Pitluck S."/>
            <person name="Chertkov O."/>
            <person name="Brettin T.S."/>
            <person name="Han J."/>
            <person name="Larimer F.W."/>
            <person name="Land M.L."/>
            <person name="Hauser L."/>
            <person name="Kyrpides N."/>
            <person name="Wiegel J."/>
        </authorList>
    </citation>
    <scope>NUCLEOTIDE SEQUENCE [LARGE SCALE GENOMIC DNA]</scope>
    <source>
        <strain evidence="3">ATCC BAA-1301 / DSM 18059 / JW/NM-WN-LF</strain>
    </source>
</reference>
<dbReference type="OrthoDB" id="9776502at2"/>
<dbReference type="HOGENOM" id="CLU_031185_0_0_9"/>
<protein>
    <recommendedName>
        <fullName evidence="4">DUF1576 domain-containing protein</fullName>
    </recommendedName>
</protein>
<feature type="transmembrane region" description="Helical" evidence="1">
    <location>
        <begin position="278"/>
        <end position="294"/>
    </location>
</feature>